<evidence type="ECO:0000256" key="2">
    <source>
        <dbReference type="ARBA" id="ARBA00022692"/>
    </source>
</evidence>
<evidence type="ECO:0000259" key="6">
    <source>
        <dbReference type="Pfam" id="PF04932"/>
    </source>
</evidence>
<keyword evidence="4 5" id="KW-0472">Membrane</keyword>
<evidence type="ECO:0000256" key="1">
    <source>
        <dbReference type="ARBA" id="ARBA00004141"/>
    </source>
</evidence>
<proteinExistence type="predicted"/>
<feature type="domain" description="O-antigen ligase-related" evidence="6">
    <location>
        <begin position="211"/>
        <end position="353"/>
    </location>
</feature>
<keyword evidence="3 5" id="KW-1133">Transmembrane helix</keyword>
<feature type="transmembrane region" description="Helical" evidence="5">
    <location>
        <begin position="179"/>
        <end position="198"/>
    </location>
</feature>
<feature type="transmembrane region" description="Helical" evidence="5">
    <location>
        <begin position="256"/>
        <end position="275"/>
    </location>
</feature>
<feature type="transmembrane region" description="Helical" evidence="5">
    <location>
        <begin position="36"/>
        <end position="52"/>
    </location>
</feature>
<feature type="transmembrane region" description="Helical" evidence="5">
    <location>
        <begin position="381"/>
        <end position="401"/>
    </location>
</feature>
<evidence type="ECO:0000313" key="8">
    <source>
        <dbReference type="Proteomes" id="UP000236845"/>
    </source>
</evidence>
<dbReference type="EMBL" id="PEXW01000068">
    <property type="protein sequence ID" value="PIS40459.1"/>
    <property type="molecule type" value="Genomic_DNA"/>
</dbReference>
<dbReference type="InterPro" id="IPR051533">
    <property type="entry name" value="WaaL-like"/>
</dbReference>
<dbReference type="PANTHER" id="PTHR37422">
    <property type="entry name" value="TEICHURONIC ACID BIOSYNTHESIS PROTEIN TUAE"/>
    <property type="match status" value="1"/>
</dbReference>
<dbReference type="AlphaFoldDB" id="A0A2H0YQB0"/>
<dbReference type="Pfam" id="PF04932">
    <property type="entry name" value="Wzy_C"/>
    <property type="match status" value="1"/>
</dbReference>
<evidence type="ECO:0000256" key="4">
    <source>
        <dbReference type="ARBA" id="ARBA00023136"/>
    </source>
</evidence>
<sequence length="429" mass="48379">MPYATFVLQATRHLLDILGAPLGRTAILITMGWKELILGVLVVCVLVYILRYRRLPFQMHVMDWLMLLFMAYGVIVGGAIVYSGKLLVFGFRYDFAVFTFYLIARCFWSNYESLLRLLKILAIAALPMILFGLAQVFLLPHTFLEHFGYSSVVQAGGNPLLPYHLIGNSLVRAMSTFPGPNSLAMYAGFLLLILFFFGRRWWSRRWWLVDLALISIVLITTYSRGHILSLIVGAVVYVIARFHVLQRSACRLRTVVLTFFFCAISAGLLLSLISIPNQDNAPTIQALIFHNSSSVLHRNARLDAWDHIRKHPWGTGLGTSGLATTNMGGRVLNPESWYVQVTQEFGWLGLALALVVIGSILTWLISQYVAQKDPQQQRLTLFFLVSFIAVATSAQFLPSWFEVGSITWWLLFGLYVSNVDRQITTSSTP</sequence>
<dbReference type="Proteomes" id="UP000236845">
    <property type="component" value="Unassembled WGS sequence"/>
</dbReference>
<protein>
    <recommendedName>
        <fullName evidence="6">O-antigen ligase-related domain-containing protein</fullName>
    </recommendedName>
</protein>
<evidence type="ECO:0000256" key="5">
    <source>
        <dbReference type="SAM" id="Phobius"/>
    </source>
</evidence>
<accession>A0A2H0YQB0</accession>
<comment type="caution">
    <text evidence="7">The sequence shown here is derived from an EMBL/GenBank/DDBJ whole genome shotgun (WGS) entry which is preliminary data.</text>
</comment>
<feature type="transmembrane region" description="Helical" evidence="5">
    <location>
        <begin position="205"/>
        <end position="221"/>
    </location>
</feature>
<dbReference type="GO" id="GO:0016020">
    <property type="term" value="C:membrane"/>
    <property type="evidence" value="ECO:0007669"/>
    <property type="project" value="UniProtKB-SubCell"/>
</dbReference>
<evidence type="ECO:0000256" key="3">
    <source>
        <dbReference type="ARBA" id="ARBA00022989"/>
    </source>
</evidence>
<dbReference type="PANTHER" id="PTHR37422:SF13">
    <property type="entry name" value="LIPOPOLYSACCHARIDE BIOSYNTHESIS PROTEIN PA4999-RELATED"/>
    <property type="match status" value="1"/>
</dbReference>
<organism evidence="7 8">
    <name type="scientific">Candidatus Kerfeldbacteria bacterium CG08_land_8_20_14_0_20_43_14</name>
    <dbReference type="NCBI Taxonomy" id="2014246"/>
    <lineage>
        <taxon>Bacteria</taxon>
        <taxon>Candidatus Kerfeldiibacteriota</taxon>
    </lineage>
</organism>
<keyword evidence="2 5" id="KW-0812">Transmembrane</keyword>
<feature type="transmembrane region" description="Helical" evidence="5">
    <location>
        <begin position="90"/>
        <end position="108"/>
    </location>
</feature>
<name>A0A2H0YQB0_9BACT</name>
<feature type="transmembrane region" description="Helical" evidence="5">
    <location>
        <begin position="120"/>
        <end position="139"/>
    </location>
</feature>
<gene>
    <name evidence="7" type="ORF">COT26_03205</name>
</gene>
<feature type="transmembrane region" description="Helical" evidence="5">
    <location>
        <begin position="345"/>
        <end position="369"/>
    </location>
</feature>
<feature type="transmembrane region" description="Helical" evidence="5">
    <location>
        <begin position="227"/>
        <end position="244"/>
    </location>
</feature>
<comment type="subcellular location">
    <subcellularLocation>
        <location evidence="1">Membrane</location>
        <topology evidence="1">Multi-pass membrane protein</topology>
    </subcellularLocation>
</comment>
<evidence type="ECO:0000313" key="7">
    <source>
        <dbReference type="EMBL" id="PIS40459.1"/>
    </source>
</evidence>
<reference evidence="8" key="1">
    <citation type="submission" date="2017-09" db="EMBL/GenBank/DDBJ databases">
        <title>Depth-based differentiation of microbial function through sediment-hosted aquifers and enrichment of novel symbionts in the deep terrestrial subsurface.</title>
        <authorList>
            <person name="Probst A.J."/>
            <person name="Ladd B."/>
            <person name="Jarett J.K."/>
            <person name="Geller-Mcgrath D.E."/>
            <person name="Sieber C.M.K."/>
            <person name="Emerson J.B."/>
            <person name="Anantharaman K."/>
            <person name="Thomas B.C."/>
            <person name="Malmstrom R."/>
            <person name="Stieglmeier M."/>
            <person name="Klingl A."/>
            <person name="Woyke T."/>
            <person name="Ryan C.M."/>
            <person name="Banfield J.F."/>
        </authorList>
    </citation>
    <scope>NUCLEOTIDE SEQUENCE [LARGE SCALE GENOMIC DNA]</scope>
</reference>
<dbReference type="InterPro" id="IPR007016">
    <property type="entry name" value="O-antigen_ligase-rel_domated"/>
</dbReference>
<feature type="transmembrane region" description="Helical" evidence="5">
    <location>
        <begin position="64"/>
        <end position="84"/>
    </location>
</feature>